<evidence type="ECO:0000259" key="3">
    <source>
        <dbReference type="PROSITE" id="PS50222"/>
    </source>
</evidence>
<organism evidence="4 5">
    <name type="scientific">Ectocarpus siliculosus</name>
    <name type="common">Brown alga</name>
    <name type="synonym">Conferva siliculosa</name>
    <dbReference type="NCBI Taxonomy" id="2880"/>
    <lineage>
        <taxon>Eukaryota</taxon>
        <taxon>Sar</taxon>
        <taxon>Stramenopiles</taxon>
        <taxon>Ochrophyta</taxon>
        <taxon>PX clade</taxon>
        <taxon>Phaeophyceae</taxon>
        <taxon>Ectocarpales</taxon>
        <taxon>Ectocarpaceae</taxon>
        <taxon>Ectocarpus</taxon>
    </lineage>
</organism>
<dbReference type="InParanoid" id="D8LB32"/>
<evidence type="ECO:0000313" key="4">
    <source>
        <dbReference type="EMBL" id="CBN76541.1"/>
    </source>
</evidence>
<sequence length="160" mass="18045">MAMTQDEHWMEAQRKRIKEAFALFDKDKKGSVVQEEVSTIMRYLGAYPSEKAMTQEVLPDMQGDDVTAAVTYASFETKMLEILASRAWDPDPPEVLLRAFRAIDEKGCGYIETAKMNELLVSKGTPFRAKEIEAFLSVAKDTETGHIYFEDYVASLTTDG</sequence>
<evidence type="ECO:0000256" key="1">
    <source>
        <dbReference type="ARBA" id="ARBA00005253"/>
    </source>
</evidence>
<dbReference type="PROSITE" id="PS50222">
    <property type="entry name" value="EF_HAND_2"/>
    <property type="match status" value="2"/>
</dbReference>
<dbReference type="FunFam" id="1.10.238.10:FF:000178">
    <property type="entry name" value="Calmodulin-2 A"/>
    <property type="match status" value="1"/>
</dbReference>
<name>D8LB32_ECTSI</name>
<evidence type="ECO:0000313" key="5">
    <source>
        <dbReference type="Proteomes" id="UP000002630"/>
    </source>
</evidence>
<reference evidence="4 5" key="1">
    <citation type="journal article" date="2010" name="Nature">
        <title>The Ectocarpus genome and the independent evolution of multicellularity in brown algae.</title>
        <authorList>
            <person name="Cock J.M."/>
            <person name="Sterck L."/>
            <person name="Rouze P."/>
            <person name="Scornet D."/>
            <person name="Allen A.E."/>
            <person name="Amoutzias G."/>
            <person name="Anthouard V."/>
            <person name="Artiguenave F."/>
            <person name="Aury J.M."/>
            <person name="Badger J.H."/>
            <person name="Beszteri B."/>
            <person name="Billiau K."/>
            <person name="Bonnet E."/>
            <person name="Bothwell J.H."/>
            <person name="Bowler C."/>
            <person name="Boyen C."/>
            <person name="Brownlee C."/>
            <person name="Carrano C.J."/>
            <person name="Charrier B."/>
            <person name="Cho G.Y."/>
            <person name="Coelho S.M."/>
            <person name="Collen J."/>
            <person name="Corre E."/>
            <person name="Da Silva C."/>
            <person name="Delage L."/>
            <person name="Delaroque N."/>
            <person name="Dittami S.M."/>
            <person name="Doulbeau S."/>
            <person name="Elias M."/>
            <person name="Farnham G."/>
            <person name="Gachon C.M."/>
            <person name="Gschloessl B."/>
            <person name="Heesch S."/>
            <person name="Jabbari K."/>
            <person name="Jubin C."/>
            <person name="Kawai H."/>
            <person name="Kimura K."/>
            <person name="Kloareg B."/>
            <person name="Kupper F.C."/>
            <person name="Lang D."/>
            <person name="Le Bail A."/>
            <person name="Leblanc C."/>
            <person name="Lerouge P."/>
            <person name="Lohr M."/>
            <person name="Lopez P.J."/>
            <person name="Martens C."/>
            <person name="Maumus F."/>
            <person name="Michel G."/>
            <person name="Miranda-Saavedra D."/>
            <person name="Morales J."/>
            <person name="Moreau H."/>
            <person name="Motomura T."/>
            <person name="Nagasato C."/>
            <person name="Napoli C.A."/>
            <person name="Nelson D.R."/>
            <person name="Nyvall-Collen P."/>
            <person name="Peters A.F."/>
            <person name="Pommier C."/>
            <person name="Potin P."/>
            <person name="Poulain J."/>
            <person name="Quesneville H."/>
            <person name="Read B."/>
            <person name="Rensing S.A."/>
            <person name="Ritter A."/>
            <person name="Rousvoal S."/>
            <person name="Samanta M."/>
            <person name="Samson G."/>
            <person name="Schroeder D.C."/>
            <person name="Segurens B."/>
            <person name="Strittmatter M."/>
            <person name="Tonon T."/>
            <person name="Tregear J.W."/>
            <person name="Valentin K."/>
            <person name="von Dassow P."/>
            <person name="Yamagishi T."/>
            <person name="Van de Peer Y."/>
            <person name="Wincker P."/>
        </authorList>
    </citation>
    <scope>NUCLEOTIDE SEQUENCE [LARGE SCALE GENOMIC DNA]</scope>
    <source>
        <strain evidence="5">Ec32 / CCAP1310/4</strain>
    </source>
</reference>
<dbReference type="SUPFAM" id="SSF47473">
    <property type="entry name" value="EF-hand"/>
    <property type="match status" value="1"/>
</dbReference>
<dbReference type="InterPro" id="IPR002048">
    <property type="entry name" value="EF_hand_dom"/>
</dbReference>
<dbReference type="Gene3D" id="1.10.238.10">
    <property type="entry name" value="EF-hand"/>
    <property type="match status" value="2"/>
</dbReference>
<dbReference type="GO" id="GO:0005509">
    <property type="term" value="F:calcium ion binding"/>
    <property type="evidence" value="ECO:0007669"/>
    <property type="project" value="InterPro"/>
</dbReference>
<dbReference type="eggNOG" id="KOG0027">
    <property type="taxonomic scope" value="Eukaryota"/>
</dbReference>
<dbReference type="EMBL" id="FN649726">
    <property type="protein sequence ID" value="CBN76541.1"/>
    <property type="molecule type" value="Genomic_DNA"/>
</dbReference>
<dbReference type="GO" id="GO:0043226">
    <property type="term" value="C:organelle"/>
    <property type="evidence" value="ECO:0007669"/>
    <property type="project" value="UniProtKB-ARBA"/>
</dbReference>
<dbReference type="OMA" id="MTKEGEP"/>
<protein>
    <recommendedName>
        <fullName evidence="3">EF-hand domain-containing protein</fullName>
    </recommendedName>
</protein>
<keyword evidence="2" id="KW-0677">Repeat</keyword>
<comment type="similarity">
    <text evidence="1">Belongs to the centrin family.</text>
</comment>
<gene>
    <name evidence="4" type="ORF">Esi_0000_0212</name>
</gene>
<evidence type="ECO:0000256" key="2">
    <source>
        <dbReference type="ARBA" id="ARBA00022737"/>
    </source>
</evidence>
<feature type="domain" description="EF-hand" evidence="3">
    <location>
        <begin position="12"/>
        <end position="47"/>
    </location>
</feature>
<dbReference type="PANTHER" id="PTHR46763">
    <property type="entry name" value="DYNEIN REGULATORY COMPLEX PROTEIN 8"/>
    <property type="match status" value="1"/>
</dbReference>
<dbReference type="STRING" id="2880.D8LB32"/>
<dbReference type="Proteomes" id="UP000002630">
    <property type="component" value="Linkage Group LG01"/>
</dbReference>
<accession>D8LB32</accession>
<dbReference type="InterPro" id="IPR011992">
    <property type="entry name" value="EF-hand-dom_pair"/>
</dbReference>
<proteinExistence type="inferred from homology"/>
<dbReference type="OrthoDB" id="10260307at2759"/>
<dbReference type="PANTHER" id="PTHR46763:SF1">
    <property type="entry name" value="DYNEIN REGULATORY COMPLEX PROTEIN 8"/>
    <property type="match status" value="1"/>
</dbReference>
<feature type="domain" description="EF-hand" evidence="3">
    <location>
        <begin position="91"/>
        <end position="126"/>
    </location>
</feature>
<dbReference type="EMBL" id="FN647682">
    <property type="protein sequence ID" value="CBN76541.1"/>
    <property type="molecule type" value="Genomic_DNA"/>
</dbReference>
<dbReference type="AlphaFoldDB" id="D8LB32"/>
<keyword evidence="5" id="KW-1185">Reference proteome</keyword>